<dbReference type="STRING" id="400682.A0A1X7UPR1"/>
<dbReference type="PANTHER" id="PTHR14187">
    <property type="entry name" value="ALPHA KINASE/ELONGATION FACTOR 2 KINASE"/>
    <property type="match status" value="1"/>
</dbReference>
<feature type="compositionally biased region" description="Low complexity" evidence="1">
    <location>
        <begin position="321"/>
        <end position="344"/>
    </location>
</feature>
<dbReference type="SUPFAM" id="SSF53300">
    <property type="entry name" value="vWA-like"/>
    <property type="match status" value="1"/>
</dbReference>
<dbReference type="AlphaFoldDB" id="A0A1X7UPR1"/>
<evidence type="ECO:0000313" key="3">
    <source>
        <dbReference type="EnsemblMetazoa" id="Aqu2.1.29509_001"/>
    </source>
</evidence>
<dbReference type="Gene3D" id="3.30.420.40">
    <property type="match status" value="2"/>
</dbReference>
<dbReference type="InterPro" id="IPR036465">
    <property type="entry name" value="vWFA_dom_sf"/>
</dbReference>
<proteinExistence type="predicted"/>
<dbReference type="InterPro" id="IPR002035">
    <property type="entry name" value="VWF_A"/>
</dbReference>
<dbReference type="eggNOG" id="KOG0101">
    <property type="taxonomic scope" value="Eukaryota"/>
</dbReference>
<dbReference type="InParanoid" id="A0A1X7UPR1"/>
<feature type="domain" description="VWFA" evidence="2">
    <location>
        <begin position="31"/>
        <end position="108"/>
    </location>
</feature>
<dbReference type="InterPro" id="IPR043129">
    <property type="entry name" value="ATPase_NBD"/>
</dbReference>
<protein>
    <recommendedName>
        <fullName evidence="2">VWFA domain-containing protein</fullName>
    </recommendedName>
</protein>
<dbReference type="PANTHER" id="PTHR14187:SF5">
    <property type="entry name" value="HEAT SHOCK 70 KDA PROTEIN 12A"/>
    <property type="match status" value="1"/>
</dbReference>
<reference evidence="3" key="1">
    <citation type="submission" date="2017-05" db="UniProtKB">
        <authorList>
            <consortium name="EnsemblMetazoa"/>
        </authorList>
    </citation>
    <scope>IDENTIFICATION</scope>
</reference>
<dbReference type="CDD" id="cd10229">
    <property type="entry name" value="ASKHA_NBD_HSP70_HSPA12"/>
    <property type="match status" value="1"/>
</dbReference>
<name>A0A1X7UPR1_AMPQE</name>
<feature type="region of interest" description="Disordered" evidence="1">
    <location>
        <begin position="321"/>
        <end position="347"/>
    </location>
</feature>
<dbReference type="OrthoDB" id="687730at2759"/>
<dbReference type="SUPFAM" id="SSF53067">
    <property type="entry name" value="Actin-like ATPase domain"/>
    <property type="match status" value="3"/>
</dbReference>
<organism evidence="3">
    <name type="scientific">Amphimedon queenslandica</name>
    <name type="common">Sponge</name>
    <dbReference type="NCBI Taxonomy" id="400682"/>
    <lineage>
        <taxon>Eukaryota</taxon>
        <taxon>Metazoa</taxon>
        <taxon>Porifera</taxon>
        <taxon>Demospongiae</taxon>
        <taxon>Heteroscleromorpha</taxon>
        <taxon>Haplosclerida</taxon>
        <taxon>Niphatidae</taxon>
        <taxon>Amphimedon</taxon>
    </lineage>
</organism>
<dbReference type="Gene3D" id="3.40.50.410">
    <property type="entry name" value="von Willebrand factor, type A domain"/>
    <property type="match status" value="1"/>
</dbReference>
<dbReference type="EnsemblMetazoa" id="Aqu2.1.29509_001">
    <property type="protein sequence ID" value="Aqu2.1.29509_001"/>
    <property type="gene ID" value="Aqu2.1.29509"/>
</dbReference>
<evidence type="ECO:0000259" key="2">
    <source>
        <dbReference type="PROSITE" id="PS50234"/>
    </source>
</evidence>
<evidence type="ECO:0000256" key="1">
    <source>
        <dbReference type="SAM" id="MobiDB-lite"/>
    </source>
</evidence>
<dbReference type="PROSITE" id="PS50234">
    <property type="entry name" value="VWFA"/>
    <property type="match status" value="1"/>
</dbReference>
<sequence length="1263" mass="140986">MYDRNIRKTALKLRVLLYDVPLSESTLVESIVLFTDGKANFGIKDREPLAKATKSMVNEIGRQVCVFTLGYGSDHDSDTLHAISDAGNGLFYFVENKDSIPDSFCDCLGGLLSIAAQNLVLTLTVNDELCRMVKPPLTSYGTESCPKQTYKITIPDIYCEEEKCIPIHTRLLAASSTAGCIESKAQILSCSLTYFDVLRCSPKTTTATGAVLVSKEISNPVIDKEYQEDIELHLTRYDVAEAISSATKLADEGQLESARAALHRCKARIKKSVVFGLPLARYFEETIDESLKGLASQSHYSGHGKPSMMNYSLSHYQQRSHGAGAGASSISSDRSGASPSRLSSNPYTNAKKSSMKFAYAKLFQEFCGKSILGIQKHTESSSPKVKMMPYYPPLVRADKIPRTISGYRVTDGNITAIDFGTTSVSLAYTTKGDKEIATLPLEPASKATRILNVIMLKREGTKVIVEAFGENAKKRFRDIKPSEHSNYIFFERIKMLMKREMVINRQSVVMSFSGEKYYLVEVIAFILKYLKNELIDHLSRSVKPLKTTDFDWVITVPAIWDARGKRMMREAAYLETSRKEFSENRQHKGLKLRKFLSVVKVVSSINITMASAGFFAIGFRSIQVIQVRLRKPDYKPPFSRASKISRTDAGYRVADGSIAAIDFGTTSVSVAFLTKGDKKVTTLILDQEEQSARVPNAVLLKKEDDGKIKVEAFGSLAQKKFTSMRSKEQHAHVYFERIKMLMRREKVVDRDTVVESFSGDKYYLVEVIAFILQHVKDLLIYHFSCTVKPLKTTDFDWVITVPAIWDARGKRMMREAAYMAGLLSGYGGITKFTPVSYRSLPLPDEVNPDRLSLALEPESAAFYSQETVGDQIKSDPDTAIIQHPTDYMVIDAGGGTIDITAHIEVDDSIVVENIPTGNAWGGTQVNEAFSKILEGIVNDPGFEKFLASGDQSQNMADIIKIFYTEFEGEKSLFGKEQTEEIRISLPSRFVRFYDKALEAGVKRKSGIDYEDDVLFISKEVVESELFGPALNGIIECTLEAIKANDNDLSTFYLVGGFGGCKYVHKKVKAAVEKIFHGQGRSCNVIVPPTPQLAVAQGAVMWRKNPEKIKARRSDATYGIGVSLPFKDDEHDEHYKFYNEEQEEYRCTDIFSVFLEKGELVQTDQVITISLTPLHQSDEQITIGIYSTPNLGVRYTKNTDGKSTVIKIGQLVIDIPNPDDVPRNERHVDITMDFSGTEIQAKAKYRITGEEVKTVCDFLSAQKI</sequence>
<accession>A0A1X7UPR1</accession>